<keyword evidence="9 12" id="KW-1133">Transmembrane helix</keyword>
<dbReference type="Pfam" id="PF12860">
    <property type="entry name" value="PAS_7"/>
    <property type="match status" value="1"/>
</dbReference>
<dbReference type="SMART" id="SM00448">
    <property type="entry name" value="REC"/>
    <property type="match status" value="1"/>
</dbReference>
<dbReference type="GO" id="GO:0022857">
    <property type="term" value="F:transmembrane transporter activity"/>
    <property type="evidence" value="ECO:0007669"/>
    <property type="project" value="InterPro"/>
</dbReference>
<feature type="transmembrane region" description="Helical" evidence="12">
    <location>
        <begin position="42"/>
        <end position="65"/>
    </location>
</feature>
<feature type="transmembrane region" description="Helical" evidence="12">
    <location>
        <begin position="338"/>
        <end position="371"/>
    </location>
</feature>
<evidence type="ECO:0000256" key="12">
    <source>
        <dbReference type="SAM" id="Phobius"/>
    </source>
</evidence>
<comment type="subcellular location">
    <subcellularLocation>
        <location evidence="2">Membrane</location>
        <topology evidence="2">Multi-pass membrane protein</topology>
    </subcellularLocation>
</comment>
<evidence type="ECO:0000256" key="11">
    <source>
        <dbReference type="PROSITE-ProRule" id="PRU00169"/>
    </source>
</evidence>
<protein>
    <recommendedName>
        <fullName evidence="4">histidine kinase</fullName>
        <ecNumber evidence="4">2.7.13.3</ecNumber>
    </recommendedName>
</protein>
<dbReference type="CDD" id="cd00156">
    <property type="entry name" value="REC"/>
    <property type="match status" value="1"/>
</dbReference>
<feature type="transmembrane region" description="Helical" evidence="12">
    <location>
        <begin position="425"/>
        <end position="446"/>
    </location>
</feature>
<dbReference type="OrthoDB" id="9764438at2"/>
<keyword evidence="5 11" id="KW-0597">Phosphoprotein</keyword>
<name>A0A1Q9AS68_9HYPH</name>
<dbReference type="InterPro" id="IPR035965">
    <property type="entry name" value="PAS-like_dom_sf"/>
</dbReference>
<dbReference type="InterPro" id="IPR001789">
    <property type="entry name" value="Sig_transdc_resp-reg_receiver"/>
</dbReference>
<feature type="modified residue" description="4-aspartylphosphate" evidence="11">
    <location>
        <position position="1104"/>
    </location>
</feature>
<dbReference type="Pfam" id="PF02518">
    <property type="entry name" value="HATPase_c"/>
    <property type="match status" value="1"/>
</dbReference>
<dbReference type="GO" id="GO:0005886">
    <property type="term" value="C:plasma membrane"/>
    <property type="evidence" value="ECO:0007669"/>
    <property type="project" value="TreeGrafter"/>
</dbReference>
<dbReference type="InterPro" id="IPR005467">
    <property type="entry name" value="His_kinase_dom"/>
</dbReference>
<comment type="similarity">
    <text evidence="3">Belongs to the sodium:solute symporter (SSF) (TC 2.A.21) family.</text>
</comment>
<dbReference type="PANTHER" id="PTHR43047:SF9">
    <property type="entry name" value="HISTIDINE KINASE"/>
    <property type="match status" value="1"/>
</dbReference>
<dbReference type="Gene3D" id="3.30.450.20">
    <property type="entry name" value="PAS domain"/>
    <property type="match status" value="1"/>
</dbReference>
<organism evidence="15 16">
    <name type="scientific">Xaviernesmea oryzae</name>
    <dbReference type="NCBI Taxonomy" id="464029"/>
    <lineage>
        <taxon>Bacteria</taxon>
        <taxon>Pseudomonadati</taxon>
        <taxon>Pseudomonadota</taxon>
        <taxon>Alphaproteobacteria</taxon>
        <taxon>Hyphomicrobiales</taxon>
        <taxon>Rhizobiaceae</taxon>
        <taxon>Rhizobium/Agrobacterium group</taxon>
        <taxon>Xaviernesmea</taxon>
    </lineage>
</organism>
<keyword evidence="6" id="KW-0808">Transferase</keyword>
<proteinExistence type="inferred from homology"/>
<keyword evidence="16" id="KW-1185">Reference proteome</keyword>
<feature type="transmembrane region" description="Helical" evidence="12">
    <location>
        <begin position="166"/>
        <end position="189"/>
    </location>
</feature>
<dbReference type="CDD" id="cd10322">
    <property type="entry name" value="SLC5sbd"/>
    <property type="match status" value="1"/>
</dbReference>
<dbReference type="InterPro" id="IPR003661">
    <property type="entry name" value="HisK_dim/P_dom"/>
</dbReference>
<dbReference type="InterPro" id="IPR038377">
    <property type="entry name" value="Na/Glc_symporter_sf"/>
</dbReference>
<dbReference type="EC" id="2.7.13.3" evidence="4"/>
<evidence type="ECO:0000256" key="3">
    <source>
        <dbReference type="ARBA" id="ARBA00006434"/>
    </source>
</evidence>
<feature type="transmembrane region" description="Helical" evidence="12">
    <location>
        <begin position="254"/>
        <end position="272"/>
    </location>
</feature>
<dbReference type="CDD" id="cd00082">
    <property type="entry name" value="HisKA"/>
    <property type="match status" value="1"/>
</dbReference>
<comment type="catalytic activity">
    <reaction evidence="1">
        <text>ATP + protein L-histidine = ADP + protein N-phospho-L-histidine.</text>
        <dbReference type="EC" id="2.7.13.3"/>
    </reaction>
</comment>
<evidence type="ECO:0000313" key="16">
    <source>
        <dbReference type="Proteomes" id="UP000186364"/>
    </source>
</evidence>
<feature type="transmembrane region" description="Helical" evidence="12">
    <location>
        <begin position="505"/>
        <end position="525"/>
    </location>
</feature>
<dbReference type="InterPro" id="IPR004358">
    <property type="entry name" value="Sig_transdc_His_kin-like_C"/>
</dbReference>
<feature type="transmembrane region" description="Helical" evidence="12">
    <location>
        <begin position="117"/>
        <end position="135"/>
    </location>
</feature>
<keyword evidence="10 12" id="KW-0472">Membrane</keyword>
<feature type="transmembrane region" description="Helical" evidence="12">
    <location>
        <begin position="293"/>
        <end position="318"/>
    </location>
</feature>
<dbReference type="GO" id="GO:0009927">
    <property type="term" value="F:histidine phosphotransfer kinase activity"/>
    <property type="evidence" value="ECO:0007669"/>
    <property type="project" value="TreeGrafter"/>
</dbReference>
<dbReference type="PROSITE" id="PS50110">
    <property type="entry name" value="RESPONSE_REGULATORY"/>
    <property type="match status" value="1"/>
</dbReference>
<dbReference type="SMART" id="SM00387">
    <property type="entry name" value="HATPase_c"/>
    <property type="match status" value="1"/>
</dbReference>
<dbReference type="SUPFAM" id="SSF55874">
    <property type="entry name" value="ATPase domain of HSP90 chaperone/DNA topoisomerase II/histidine kinase"/>
    <property type="match status" value="1"/>
</dbReference>
<dbReference type="SUPFAM" id="SSF52172">
    <property type="entry name" value="CheY-like"/>
    <property type="match status" value="1"/>
</dbReference>
<dbReference type="InterPro" id="IPR036890">
    <property type="entry name" value="HATPase_C_sf"/>
</dbReference>
<feature type="domain" description="Histidine kinase" evidence="13">
    <location>
        <begin position="815"/>
        <end position="1027"/>
    </location>
</feature>
<evidence type="ECO:0000256" key="7">
    <source>
        <dbReference type="ARBA" id="ARBA00022692"/>
    </source>
</evidence>
<dbReference type="InterPro" id="IPR011006">
    <property type="entry name" value="CheY-like_superfamily"/>
</dbReference>
<dbReference type="EMBL" id="MKIP01000058">
    <property type="protein sequence ID" value="OLP58267.1"/>
    <property type="molecule type" value="Genomic_DNA"/>
</dbReference>
<dbReference type="SUPFAM" id="SSF47384">
    <property type="entry name" value="Homodimeric domain of signal transducing histidine kinase"/>
    <property type="match status" value="1"/>
</dbReference>
<reference evidence="15 16" key="1">
    <citation type="submission" date="2016-09" db="EMBL/GenBank/DDBJ databases">
        <title>Rhizobium sp. nov., a novel species isolated from the rice rhizosphere.</title>
        <authorList>
            <person name="Zhao J."/>
            <person name="Zhang X."/>
        </authorList>
    </citation>
    <scope>NUCLEOTIDE SEQUENCE [LARGE SCALE GENOMIC DNA]</scope>
    <source>
        <strain evidence="15 16">1.7048</strain>
    </source>
</reference>
<feature type="transmembrane region" description="Helical" evidence="12">
    <location>
        <begin position="480"/>
        <end position="498"/>
    </location>
</feature>
<gene>
    <name evidence="15" type="ORF">BJF93_06525</name>
</gene>
<feature type="transmembrane region" description="Helical" evidence="12">
    <location>
        <begin position="453"/>
        <end position="474"/>
    </location>
</feature>
<dbReference type="Gene3D" id="1.10.287.130">
    <property type="match status" value="1"/>
</dbReference>
<dbReference type="PRINTS" id="PR00344">
    <property type="entry name" value="BCTRLSENSOR"/>
</dbReference>
<evidence type="ECO:0000256" key="4">
    <source>
        <dbReference type="ARBA" id="ARBA00012438"/>
    </source>
</evidence>
<evidence type="ECO:0000256" key="10">
    <source>
        <dbReference type="ARBA" id="ARBA00023136"/>
    </source>
</evidence>
<keyword evidence="8 15" id="KW-0418">Kinase</keyword>
<sequence length="1177" mass="125749">MLSGPIIAAVAFAYLLLLFAVASYGDRRARKARMPAGRGRPLVYALSLAIYCTSWTYFGGVGLAAERGFEYLGIYIGPILMFTLGLPVIRRIIALAKAEKLTSIADFIAARYGKNQAVAALVAIISLIGAIPYIAMQLKAVSGTVAAIVATVPEGGGPATIAISQAAGIIELPLLVTLCLAFFAAIFGTRHTDATEHQDGLILAIAMESLVKLVALITAGLYVVFILFEGPADLASRVMETPQALAALSYETPVKRWVLVIVLSAFAIILLPRQFHVTVVENRTEGELRTAGVLFPLYLVAINLMVLPVALAGLIHFGGGGVPDLYLLTLPISGSDPFFTLVTFIGGFSAATAMVIVASVALSIMLSNDIVLPVLLRRSLMGRGRATEDLAALLLKVRRTAIFVVLMLAYAYYRAADMSAGLASLGLLSFAAISQMAPALFGGLVWRQANARGALAGMGLGFLTWAYLLFLPSLGGPDNSALAESVLGFLFPFGALFAGPEADPLVNATMLSLLVNTIAYVAFSLSRAPRPLERLQASIFIRRRSRSERAFRGRKTKVTVAELKSTVARYLGDERTQRSFRAQERQTGRAIRDADAADMALLHFSEQLLGSAIGSASARLVLSLVLQRADDASPDAAWLLDQASEALQHNQGMLQTALSQMDQGIAVFDSTHQLSIWNRRFRDLLDLPESAGRVGMPLSEIVAMLAARGDVAAGDEAATAAAFLRLDTPVVLTLRGGQRMIEVRSNAMPDRGIVTTYSDITARVAADLALKQANETLELRVSERTAELMHVNHALAEARQQAEDANIGKTRFFAAAGHDILQPLNAARLYSSSLVERLGASPDRDLVLNIDSALESVEAILGAVLDLSRLDTGAMKPRLQPVPLGDFLRRIETDFQPLARAKGLTLRVLPSSLTVRSDPNLLRRLVQNLVSNAIKYTPTGTVLVGVQRRGGEALIQVLDSGIGIPASKHRTVFKEFTRLTEGARTASGLGLGLSIVDRIARVLAHEVSLQSTPGRGTRFRVRLPLAAMASRPGRPQVVPPPAAMPTPLSGLKVLCLDNEPQILAGMATLLSGWGCQVETAAQAQSWLAGTSPMRGDGPDILIADYHLDEGTGLEAIDRLQAHLGRTLPALLVTADRSPELRAAAETAGVTLHNKPVRPASLRAWLTRFAPAARLAAE</sequence>
<feature type="transmembrane region" description="Helical" evidence="12">
    <location>
        <begin position="6"/>
        <end position="22"/>
    </location>
</feature>
<dbReference type="FunFam" id="1.10.287.130:FF:000063">
    <property type="entry name" value="Hybrid sensor histidine kinase/response regulator"/>
    <property type="match status" value="1"/>
</dbReference>
<accession>A0A1Q9AS68</accession>
<dbReference type="RefSeq" id="WP_075629472.1">
    <property type="nucleotide sequence ID" value="NZ_FOAM01000008.1"/>
</dbReference>
<dbReference type="InterPro" id="IPR003594">
    <property type="entry name" value="HATPase_dom"/>
</dbReference>
<dbReference type="Gene3D" id="3.30.565.10">
    <property type="entry name" value="Histidine kinase-like ATPase, C-terminal domain"/>
    <property type="match status" value="1"/>
</dbReference>
<dbReference type="InterPro" id="IPR036097">
    <property type="entry name" value="HisK_dim/P_sf"/>
</dbReference>
<feature type="transmembrane region" description="Helical" evidence="12">
    <location>
        <begin position="71"/>
        <end position="96"/>
    </location>
</feature>
<dbReference type="PROSITE" id="PS50109">
    <property type="entry name" value="HIS_KIN"/>
    <property type="match status" value="1"/>
</dbReference>
<dbReference type="Pfam" id="PF00072">
    <property type="entry name" value="Response_reg"/>
    <property type="match status" value="1"/>
</dbReference>
<dbReference type="SUPFAM" id="SSF55785">
    <property type="entry name" value="PYP-like sensor domain (PAS domain)"/>
    <property type="match status" value="1"/>
</dbReference>
<dbReference type="Pfam" id="PF00512">
    <property type="entry name" value="HisKA"/>
    <property type="match status" value="1"/>
</dbReference>
<evidence type="ECO:0000256" key="9">
    <source>
        <dbReference type="ARBA" id="ARBA00022989"/>
    </source>
</evidence>
<dbReference type="InterPro" id="IPR001734">
    <property type="entry name" value="Na/solute_symporter"/>
</dbReference>
<evidence type="ECO:0000256" key="6">
    <source>
        <dbReference type="ARBA" id="ARBA00022679"/>
    </source>
</evidence>
<dbReference type="FunFam" id="3.30.565.10:FF:000049">
    <property type="entry name" value="Two-component sensor histidine kinase"/>
    <property type="match status" value="1"/>
</dbReference>
<evidence type="ECO:0000256" key="5">
    <source>
        <dbReference type="ARBA" id="ARBA00022553"/>
    </source>
</evidence>
<evidence type="ECO:0000256" key="1">
    <source>
        <dbReference type="ARBA" id="ARBA00000085"/>
    </source>
</evidence>
<evidence type="ECO:0000313" key="15">
    <source>
        <dbReference type="EMBL" id="OLP58267.1"/>
    </source>
</evidence>
<dbReference type="Gene3D" id="3.40.50.2300">
    <property type="match status" value="1"/>
</dbReference>
<comment type="caution">
    <text evidence="15">The sequence shown here is derived from an EMBL/GenBank/DDBJ whole genome shotgun (WGS) entry which is preliminary data.</text>
</comment>
<dbReference type="PROSITE" id="PS50283">
    <property type="entry name" value="NA_SOLUT_SYMP_3"/>
    <property type="match status" value="1"/>
</dbReference>
<dbReference type="Proteomes" id="UP000186364">
    <property type="component" value="Unassembled WGS sequence"/>
</dbReference>
<dbReference type="SMART" id="SM00388">
    <property type="entry name" value="HisKA"/>
    <property type="match status" value="1"/>
</dbReference>
<evidence type="ECO:0000259" key="13">
    <source>
        <dbReference type="PROSITE" id="PS50109"/>
    </source>
</evidence>
<dbReference type="GO" id="GO:0000155">
    <property type="term" value="F:phosphorelay sensor kinase activity"/>
    <property type="evidence" value="ECO:0007669"/>
    <property type="project" value="InterPro"/>
</dbReference>
<keyword evidence="7 12" id="KW-0812">Transmembrane</keyword>
<feature type="transmembrane region" description="Helical" evidence="12">
    <location>
        <begin position="201"/>
        <end position="228"/>
    </location>
</feature>
<evidence type="ECO:0000256" key="8">
    <source>
        <dbReference type="ARBA" id="ARBA00022777"/>
    </source>
</evidence>
<feature type="domain" description="Response regulatory" evidence="14">
    <location>
        <begin position="1052"/>
        <end position="1169"/>
    </location>
</feature>
<dbReference type="AlphaFoldDB" id="A0A1Q9AS68"/>
<dbReference type="Gene3D" id="1.20.1730.10">
    <property type="entry name" value="Sodium/glucose cotransporter"/>
    <property type="match status" value="1"/>
</dbReference>
<evidence type="ECO:0000259" key="14">
    <source>
        <dbReference type="PROSITE" id="PS50110"/>
    </source>
</evidence>
<evidence type="ECO:0000256" key="2">
    <source>
        <dbReference type="ARBA" id="ARBA00004141"/>
    </source>
</evidence>
<dbReference type="PANTHER" id="PTHR43047">
    <property type="entry name" value="TWO-COMPONENT HISTIDINE PROTEIN KINASE"/>
    <property type="match status" value="1"/>
</dbReference>
<feature type="transmembrane region" description="Helical" evidence="12">
    <location>
        <begin position="392"/>
        <end position="413"/>
    </location>
</feature>